<reference evidence="13 14" key="1">
    <citation type="submission" date="2023-08" db="EMBL/GenBank/DDBJ databases">
        <title>Nocardioides seae sp. nov., a bacterium isolated from a soil.</title>
        <authorList>
            <person name="Wang X."/>
        </authorList>
    </citation>
    <scope>NUCLEOTIDE SEQUENCE [LARGE SCALE GENOMIC DNA]</scope>
    <source>
        <strain evidence="13 14">YZH12</strain>
    </source>
</reference>
<evidence type="ECO:0000256" key="7">
    <source>
        <dbReference type="ARBA" id="ARBA00023235"/>
    </source>
</evidence>
<gene>
    <name evidence="13" type="ORF">RDV89_08880</name>
</gene>
<dbReference type="InterPro" id="IPR029057">
    <property type="entry name" value="PRTase-like"/>
</dbReference>
<feature type="compositionally biased region" description="Low complexity" evidence="10">
    <location>
        <begin position="1"/>
        <end position="16"/>
    </location>
</feature>
<dbReference type="SUPFAM" id="SSF52540">
    <property type="entry name" value="P-loop containing nucleoside triphosphate hydrolases"/>
    <property type="match status" value="1"/>
</dbReference>
<keyword evidence="4 13" id="KW-0347">Helicase</keyword>
<evidence type="ECO:0000256" key="10">
    <source>
        <dbReference type="SAM" id="MobiDB-lite"/>
    </source>
</evidence>
<evidence type="ECO:0000256" key="9">
    <source>
        <dbReference type="ARBA" id="ARBA00034808"/>
    </source>
</evidence>
<dbReference type="InterPro" id="IPR027417">
    <property type="entry name" value="P-loop_NTPase"/>
</dbReference>
<evidence type="ECO:0000259" key="12">
    <source>
        <dbReference type="PROSITE" id="PS51194"/>
    </source>
</evidence>
<keyword evidence="2" id="KW-0547">Nucleotide-binding</keyword>
<dbReference type="PROSITE" id="PS51192">
    <property type="entry name" value="HELICASE_ATP_BIND_1"/>
    <property type="match status" value="1"/>
</dbReference>
<comment type="caution">
    <text evidence="13">The sequence shown here is derived from an EMBL/GenBank/DDBJ whole genome shotgun (WGS) entry which is preliminary data.</text>
</comment>
<dbReference type="GO" id="GO:0003678">
    <property type="term" value="F:DNA helicase activity"/>
    <property type="evidence" value="ECO:0007669"/>
    <property type="project" value="UniProtKB-EC"/>
</dbReference>
<dbReference type="InterPro" id="IPR000836">
    <property type="entry name" value="PRTase_dom"/>
</dbReference>
<evidence type="ECO:0000259" key="11">
    <source>
        <dbReference type="PROSITE" id="PS51192"/>
    </source>
</evidence>
<evidence type="ECO:0000256" key="8">
    <source>
        <dbReference type="ARBA" id="ARBA00034617"/>
    </source>
</evidence>
<dbReference type="SUPFAM" id="SSF53271">
    <property type="entry name" value="PRTase-like"/>
    <property type="match status" value="1"/>
</dbReference>
<dbReference type="InterPro" id="IPR011545">
    <property type="entry name" value="DEAD/DEAH_box_helicase_dom"/>
</dbReference>
<evidence type="ECO:0000256" key="3">
    <source>
        <dbReference type="ARBA" id="ARBA00022801"/>
    </source>
</evidence>
<dbReference type="Proteomes" id="UP001268542">
    <property type="component" value="Unassembled WGS sequence"/>
</dbReference>
<evidence type="ECO:0000256" key="1">
    <source>
        <dbReference type="ARBA" id="ARBA00005446"/>
    </source>
</evidence>
<evidence type="ECO:0000256" key="2">
    <source>
        <dbReference type="ARBA" id="ARBA00022741"/>
    </source>
</evidence>
<dbReference type="EC" id="5.6.2.4" evidence="9"/>
<dbReference type="InterPro" id="IPR004589">
    <property type="entry name" value="DNA_helicase_ATP-dep_RecQ"/>
</dbReference>
<dbReference type="InterPro" id="IPR001650">
    <property type="entry name" value="Helicase_C-like"/>
</dbReference>
<dbReference type="NCBIfam" id="TIGR00614">
    <property type="entry name" value="recQ_fam"/>
    <property type="match status" value="1"/>
</dbReference>
<evidence type="ECO:0000256" key="5">
    <source>
        <dbReference type="ARBA" id="ARBA00022840"/>
    </source>
</evidence>
<dbReference type="SMART" id="SM00487">
    <property type="entry name" value="DEXDc"/>
    <property type="match status" value="1"/>
</dbReference>
<dbReference type="CDD" id="cd06223">
    <property type="entry name" value="PRTases_typeI"/>
    <property type="match status" value="1"/>
</dbReference>
<dbReference type="Gene3D" id="3.40.50.300">
    <property type="entry name" value="P-loop containing nucleotide triphosphate hydrolases"/>
    <property type="match status" value="2"/>
</dbReference>
<dbReference type="Pfam" id="PF00271">
    <property type="entry name" value="Helicase_C"/>
    <property type="match status" value="1"/>
</dbReference>
<dbReference type="Gene3D" id="3.40.50.2020">
    <property type="match status" value="1"/>
</dbReference>
<dbReference type="Pfam" id="PF00270">
    <property type="entry name" value="DEAD"/>
    <property type="match status" value="1"/>
</dbReference>
<comment type="catalytic activity">
    <reaction evidence="8">
        <text>Couples ATP hydrolysis with the unwinding of duplex DNA by translocating in the 3'-5' direction.</text>
        <dbReference type="EC" id="5.6.2.4"/>
    </reaction>
</comment>
<feature type="domain" description="Helicase ATP-binding" evidence="11">
    <location>
        <begin position="50"/>
        <end position="225"/>
    </location>
</feature>
<dbReference type="EMBL" id="JAVYII010000003">
    <property type="protein sequence ID" value="MDT9593180.1"/>
    <property type="molecule type" value="Genomic_DNA"/>
</dbReference>
<protein>
    <recommendedName>
        <fullName evidence="9">DNA 3'-5' helicase</fullName>
        <ecNumber evidence="9">5.6.2.4</ecNumber>
    </recommendedName>
</protein>
<keyword evidence="14" id="KW-1185">Reference proteome</keyword>
<keyword evidence="3 13" id="KW-0378">Hydrolase</keyword>
<dbReference type="InterPro" id="IPR036388">
    <property type="entry name" value="WH-like_DNA-bd_sf"/>
</dbReference>
<evidence type="ECO:0000256" key="6">
    <source>
        <dbReference type="ARBA" id="ARBA00023125"/>
    </source>
</evidence>
<accession>A0ABU3PVD4</accession>
<feature type="region of interest" description="Disordered" evidence="10">
    <location>
        <begin position="1"/>
        <end position="22"/>
    </location>
</feature>
<dbReference type="PANTHER" id="PTHR13710">
    <property type="entry name" value="DNA HELICASE RECQ FAMILY MEMBER"/>
    <property type="match status" value="1"/>
</dbReference>
<evidence type="ECO:0000313" key="13">
    <source>
        <dbReference type="EMBL" id="MDT9593180.1"/>
    </source>
</evidence>
<dbReference type="PROSITE" id="PS51194">
    <property type="entry name" value="HELICASE_CTER"/>
    <property type="match status" value="1"/>
</dbReference>
<dbReference type="Gene3D" id="1.10.10.10">
    <property type="entry name" value="Winged helix-like DNA-binding domain superfamily/Winged helix DNA-binding domain"/>
    <property type="match status" value="1"/>
</dbReference>
<keyword evidence="6" id="KW-0238">DNA-binding</keyword>
<dbReference type="GO" id="GO:0016787">
    <property type="term" value="F:hydrolase activity"/>
    <property type="evidence" value="ECO:0007669"/>
    <property type="project" value="UniProtKB-KW"/>
</dbReference>
<dbReference type="RefSeq" id="WP_315732612.1">
    <property type="nucleotide sequence ID" value="NZ_JAVYII010000003.1"/>
</dbReference>
<name>A0ABU3PVD4_9ACTN</name>
<organism evidence="13 14">
    <name type="scientific">Nocardioides imazamoxiresistens</name>
    <dbReference type="NCBI Taxonomy" id="3231893"/>
    <lineage>
        <taxon>Bacteria</taxon>
        <taxon>Bacillati</taxon>
        <taxon>Actinomycetota</taxon>
        <taxon>Actinomycetes</taxon>
        <taxon>Propionibacteriales</taxon>
        <taxon>Nocardioidaceae</taxon>
        <taxon>Nocardioides</taxon>
    </lineage>
</organism>
<keyword evidence="7" id="KW-0413">Isomerase</keyword>
<sequence>MSAATDETPPAPATGGADRDAVRAEAEEHLRAIVGRDDARLHDDQWDAIAALALDRRRALVVQRTGWGKSAVYFVATALLRARGAGPTVIVSPLLALMRNQIEAAARAGIRAATINSTNLEQWEEIHAAVGAGEIDVLLVSPERLNNPGFRDEVLPRLSATTGLLVVDEAHCISDWGHDFRPDYRRIRTLLTELPRGVPVLATTATANERVTHDVAEQLGVDGEQVLVRRGSLDRESLHLGVVRLRTNEQRLAWLAEHLGELHGSGIVYCLTVAATQEVAQHLRDHGHAVAAYSGQTDPTERQALEASLVAGEVKALVATSALGMGFDATLGFVVNLGAPSSPVSYYQQVGRAGRGADRADVVLLPGREDRDIWAYFSSLAFPPERLVRQTIDVLAEAGRPLSTATLETDVELGRNRLETMLKVLDVDGAVRRVKGGWEATGREWSYDAERYARVAEAREREQAAMLAYLETDECRMRFLRTQLDDPVVAGPEGDCGRCDNCGGLRVSTDVDEASVAQARERLDRPGVVVEPRKMWPSGLDRLGIGLKGRIGSPAGEGRAVARLTDLGHGQALRELFRNGPEGPYDGAVPIPLVRAVVDVLGEWRPGVDGIVLVESTTRPELVQDLASGLSRFLGVDVVGAWSVADPSVPPGAGSANSAQRVAAVRRRGQLVLDDPSSPPRRVLLVDDRVGTGWTLTVAAAALREAGVEDVLPLALAVDS</sequence>
<keyword evidence="5" id="KW-0067">ATP-binding</keyword>
<dbReference type="PANTHER" id="PTHR13710:SF105">
    <property type="entry name" value="ATP-DEPENDENT DNA HELICASE Q1"/>
    <property type="match status" value="1"/>
</dbReference>
<dbReference type="SMART" id="SM00490">
    <property type="entry name" value="HELICc"/>
    <property type="match status" value="1"/>
</dbReference>
<evidence type="ECO:0000256" key="4">
    <source>
        <dbReference type="ARBA" id="ARBA00022806"/>
    </source>
</evidence>
<comment type="similarity">
    <text evidence="1">Belongs to the helicase family. RecQ subfamily.</text>
</comment>
<feature type="domain" description="Helicase C-terminal" evidence="12">
    <location>
        <begin position="254"/>
        <end position="403"/>
    </location>
</feature>
<evidence type="ECO:0000313" key="14">
    <source>
        <dbReference type="Proteomes" id="UP001268542"/>
    </source>
</evidence>
<proteinExistence type="inferred from homology"/>
<dbReference type="InterPro" id="IPR014001">
    <property type="entry name" value="Helicase_ATP-bd"/>
</dbReference>